<dbReference type="AlphaFoldDB" id="A0AAV4Y4M7"/>
<protein>
    <submittedName>
        <fullName evidence="3">Uncharacterized protein</fullName>
    </submittedName>
</protein>
<evidence type="ECO:0000313" key="3">
    <source>
        <dbReference type="EMBL" id="GIZ02187.1"/>
    </source>
</evidence>
<evidence type="ECO:0000256" key="1">
    <source>
        <dbReference type="SAM" id="MobiDB-lite"/>
    </source>
</evidence>
<feature type="compositionally biased region" description="Polar residues" evidence="1">
    <location>
        <begin position="26"/>
        <end position="39"/>
    </location>
</feature>
<keyword evidence="4" id="KW-1185">Reference proteome</keyword>
<name>A0AAV4Y4M7_CAEEX</name>
<evidence type="ECO:0000256" key="2">
    <source>
        <dbReference type="SAM" id="Phobius"/>
    </source>
</evidence>
<reference evidence="3 4" key="1">
    <citation type="submission" date="2021-06" db="EMBL/GenBank/DDBJ databases">
        <title>Caerostris extrusa draft genome.</title>
        <authorList>
            <person name="Kono N."/>
            <person name="Arakawa K."/>
        </authorList>
    </citation>
    <scope>NUCLEOTIDE SEQUENCE [LARGE SCALE GENOMIC DNA]</scope>
</reference>
<gene>
    <name evidence="3" type="ORF">CEXT_709041</name>
</gene>
<organism evidence="3 4">
    <name type="scientific">Caerostris extrusa</name>
    <name type="common">Bark spider</name>
    <name type="synonym">Caerostris bankana</name>
    <dbReference type="NCBI Taxonomy" id="172846"/>
    <lineage>
        <taxon>Eukaryota</taxon>
        <taxon>Metazoa</taxon>
        <taxon>Ecdysozoa</taxon>
        <taxon>Arthropoda</taxon>
        <taxon>Chelicerata</taxon>
        <taxon>Arachnida</taxon>
        <taxon>Araneae</taxon>
        <taxon>Araneomorphae</taxon>
        <taxon>Entelegynae</taxon>
        <taxon>Araneoidea</taxon>
        <taxon>Araneidae</taxon>
        <taxon>Caerostris</taxon>
    </lineage>
</organism>
<dbReference type="EMBL" id="BPLR01001410">
    <property type="protein sequence ID" value="GIZ02187.1"/>
    <property type="molecule type" value="Genomic_DNA"/>
</dbReference>
<dbReference type="Proteomes" id="UP001054945">
    <property type="component" value="Unassembled WGS sequence"/>
</dbReference>
<sequence length="93" mass="10551">MINSAKEKAALSANGRAIPRMRTRTEASGETTFTLTQTSEIRERRNPSHLLPAFQFLVWQKQIAMMAFVIAIVLLSESNNFNHRNCIPEMRGC</sequence>
<accession>A0AAV4Y4M7</accession>
<keyword evidence="2" id="KW-1133">Transmembrane helix</keyword>
<proteinExistence type="predicted"/>
<comment type="caution">
    <text evidence="3">The sequence shown here is derived from an EMBL/GenBank/DDBJ whole genome shotgun (WGS) entry which is preliminary data.</text>
</comment>
<feature type="region of interest" description="Disordered" evidence="1">
    <location>
        <begin position="1"/>
        <end position="41"/>
    </location>
</feature>
<keyword evidence="2" id="KW-0812">Transmembrane</keyword>
<feature type="transmembrane region" description="Helical" evidence="2">
    <location>
        <begin position="56"/>
        <end position="75"/>
    </location>
</feature>
<evidence type="ECO:0000313" key="4">
    <source>
        <dbReference type="Proteomes" id="UP001054945"/>
    </source>
</evidence>
<keyword evidence="2" id="KW-0472">Membrane</keyword>